<evidence type="ECO:0000313" key="2">
    <source>
        <dbReference type="EMBL" id="JAT49307.1"/>
    </source>
</evidence>
<reference evidence="2" key="1">
    <citation type="submission" date="2015-07" db="EMBL/GenBank/DDBJ databases">
        <title>Transcriptome Assembly of Anthurium amnicola.</title>
        <authorList>
            <person name="Suzuki J."/>
        </authorList>
    </citation>
    <scope>NUCLEOTIDE SEQUENCE</scope>
</reference>
<name>A0A1D1Y3V6_9ARAE</name>
<feature type="compositionally biased region" description="Polar residues" evidence="1">
    <location>
        <begin position="34"/>
        <end position="61"/>
    </location>
</feature>
<evidence type="ECO:0000256" key="1">
    <source>
        <dbReference type="SAM" id="MobiDB-lite"/>
    </source>
</evidence>
<proteinExistence type="predicted"/>
<feature type="non-terminal residue" evidence="2">
    <location>
        <position position="1"/>
    </location>
</feature>
<accession>A0A1D1Y3V6</accession>
<organism evidence="2">
    <name type="scientific">Anthurium amnicola</name>
    <dbReference type="NCBI Taxonomy" id="1678845"/>
    <lineage>
        <taxon>Eukaryota</taxon>
        <taxon>Viridiplantae</taxon>
        <taxon>Streptophyta</taxon>
        <taxon>Embryophyta</taxon>
        <taxon>Tracheophyta</taxon>
        <taxon>Spermatophyta</taxon>
        <taxon>Magnoliopsida</taxon>
        <taxon>Liliopsida</taxon>
        <taxon>Araceae</taxon>
        <taxon>Pothoideae</taxon>
        <taxon>Potheae</taxon>
        <taxon>Anthurium</taxon>
    </lineage>
</organism>
<feature type="region of interest" description="Disordered" evidence="1">
    <location>
        <begin position="1"/>
        <end position="104"/>
    </location>
</feature>
<sequence length="104" mass="10683">AGPTIRQGVTSSSAKGAGHRTPVLSRVRFINHAQPFSSQNPVLSPTPQQQSSSRGIQSNPTSLPPPPVVVSPPSPSAVQLLLPASPASHKPMEPSGDTTATAFN</sequence>
<gene>
    <name evidence="2" type="ORF">g.8307</name>
</gene>
<feature type="compositionally biased region" description="Pro residues" evidence="1">
    <location>
        <begin position="62"/>
        <end position="75"/>
    </location>
</feature>
<dbReference type="AlphaFoldDB" id="A0A1D1Y3V6"/>
<protein>
    <submittedName>
        <fullName evidence="2">Uncharacterized protein</fullName>
    </submittedName>
</protein>
<dbReference type="EMBL" id="GDJX01018629">
    <property type="protein sequence ID" value="JAT49307.1"/>
    <property type="molecule type" value="Transcribed_RNA"/>
</dbReference>
<feature type="compositionally biased region" description="Low complexity" evidence="1">
    <location>
        <begin position="76"/>
        <end position="88"/>
    </location>
</feature>